<dbReference type="EMBL" id="QJJX01000021">
    <property type="protein sequence ID" value="PXX21258.1"/>
    <property type="molecule type" value="Genomic_DNA"/>
</dbReference>
<keyword evidence="2" id="KW-1185">Reference proteome</keyword>
<dbReference type="RefSeq" id="WP_110370308.1">
    <property type="nucleotide sequence ID" value="NZ_QJJX01000021.1"/>
</dbReference>
<organism evidence="1 2">
    <name type="scientific">Hoylesella shahii DSM 15611 = JCM 12083</name>
    <dbReference type="NCBI Taxonomy" id="1122991"/>
    <lineage>
        <taxon>Bacteria</taxon>
        <taxon>Pseudomonadati</taxon>
        <taxon>Bacteroidota</taxon>
        <taxon>Bacteroidia</taxon>
        <taxon>Bacteroidales</taxon>
        <taxon>Prevotellaceae</taxon>
        <taxon>Hoylesella</taxon>
    </lineage>
</organism>
<dbReference type="Pfam" id="PF16476">
    <property type="entry name" value="DUF5053"/>
    <property type="match status" value="1"/>
</dbReference>
<reference evidence="1 2" key="1">
    <citation type="submission" date="2018-05" db="EMBL/GenBank/DDBJ databases">
        <title>Genomic Encyclopedia of Type Strains, Phase I: the one thousand microbial genomes (KMG-I) project.</title>
        <authorList>
            <person name="Kyrpides N."/>
        </authorList>
    </citation>
    <scope>NUCLEOTIDE SEQUENCE [LARGE SCALE GENOMIC DNA]</scope>
    <source>
        <strain evidence="1 2">DSM 15611</strain>
    </source>
</reference>
<dbReference type="Proteomes" id="UP000248314">
    <property type="component" value="Unassembled WGS sequence"/>
</dbReference>
<dbReference type="InterPro" id="IPR032483">
    <property type="entry name" value="DUF5053"/>
</dbReference>
<gene>
    <name evidence="1" type="ORF">EJ73_01782</name>
</gene>
<comment type="caution">
    <text evidence="1">The sequence shown here is derived from an EMBL/GenBank/DDBJ whole genome shotgun (WGS) entry which is preliminary data.</text>
</comment>
<proteinExistence type="predicted"/>
<accession>A0A318HS70</accession>
<evidence type="ECO:0000313" key="2">
    <source>
        <dbReference type="Proteomes" id="UP000248314"/>
    </source>
</evidence>
<name>A0A318HS70_9BACT</name>
<dbReference type="AlphaFoldDB" id="A0A318HS70"/>
<sequence length="132" mass="15452">METYEDLLKEFEALLGKDDERSERRKDEIVAWMEANGDEGAKRACEEMIMRNLGRIDGDIATIRQQLGNRYDILPMAYIAEHYFGKSRAWLYQRINGHKVRGKVYTLNEEQKRTFNEACQDLAKEIGSFRLA</sequence>
<protein>
    <submittedName>
        <fullName evidence="1">Uncharacterized protein DUF5053</fullName>
    </submittedName>
</protein>
<evidence type="ECO:0000313" key="1">
    <source>
        <dbReference type="EMBL" id="PXX21258.1"/>
    </source>
</evidence>